<gene>
    <name evidence="5" type="primary">rlmH</name>
    <name evidence="6" type="ORF">THC_1269</name>
</gene>
<evidence type="ECO:0000256" key="1">
    <source>
        <dbReference type="ARBA" id="ARBA00022603"/>
    </source>
</evidence>
<dbReference type="GO" id="GO:0005737">
    <property type="term" value="C:cytoplasm"/>
    <property type="evidence" value="ECO:0007669"/>
    <property type="project" value="UniProtKB-SubCell"/>
</dbReference>
<dbReference type="InterPro" id="IPR003742">
    <property type="entry name" value="RlmH-like"/>
</dbReference>
<keyword evidence="3 5" id="KW-0949">S-adenosyl-L-methionine</keyword>
<reference evidence="6 7" key="1">
    <citation type="journal article" date="2016" name="Int. J. Syst. Evol. Microbiol.">
        <title>Caldimicrobium thiodismutans sp. nov., a sulfur-disproportionating bacterium isolated from a hot spring, and emended description of the genus Caldimicrobium.</title>
        <authorList>
            <person name="Kojima H."/>
            <person name="Umezawa K."/>
            <person name="Fukui M."/>
        </authorList>
    </citation>
    <scope>NUCLEOTIDE SEQUENCE [LARGE SCALE GENOMIC DNA]</scope>
    <source>
        <strain evidence="6 7">TF1</strain>
    </source>
</reference>
<comment type="catalytic activity">
    <reaction evidence="5">
        <text>pseudouridine(1915) in 23S rRNA + S-adenosyl-L-methionine = N(3)-methylpseudouridine(1915) in 23S rRNA + S-adenosyl-L-homocysteine + H(+)</text>
        <dbReference type="Rhea" id="RHEA:42752"/>
        <dbReference type="Rhea" id="RHEA-COMP:10221"/>
        <dbReference type="Rhea" id="RHEA-COMP:10222"/>
        <dbReference type="ChEBI" id="CHEBI:15378"/>
        <dbReference type="ChEBI" id="CHEBI:57856"/>
        <dbReference type="ChEBI" id="CHEBI:59789"/>
        <dbReference type="ChEBI" id="CHEBI:65314"/>
        <dbReference type="ChEBI" id="CHEBI:74486"/>
        <dbReference type="EC" id="2.1.1.177"/>
    </reaction>
</comment>
<proteinExistence type="inferred from homology"/>
<sequence length="153" mass="17788">MIYILAPGPLKYPFVKEGLDYYLKGLTKWIKVEAFFPKVKGSFSTREERLKAEEETLLKNLPEKTFLIILDERREGFTTKEFSEFLERLLSREKSITFLIGGPEGISENLKRKAHKSLKISDFTLNHELALLVLSEALYRAISLLKGHPYHRE</sequence>
<keyword evidence="2 5" id="KW-0808">Transferase</keyword>
<protein>
    <recommendedName>
        <fullName evidence="5">Ribosomal RNA large subunit methyltransferase H</fullName>
        <ecNumber evidence="5">2.1.1.177</ecNumber>
    </recommendedName>
    <alternativeName>
        <fullName evidence="5">23S rRNA (pseudouridine1915-N3)-methyltransferase</fullName>
    </alternativeName>
    <alternativeName>
        <fullName evidence="5">23S rRNA m3Psi1915 methyltransferase</fullName>
    </alternativeName>
    <alternativeName>
        <fullName evidence="5">rRNA (pseudouridine-N3-)-methyltransferase RlmH</fullName>
    </alternativeName>
</protein>
<dbReference type="OrthoDB" id="9806643at2"/>
<dbReference type="EC" id="2.1.1.177" evidence="5"/>
<evidence type="ECO:0000313" key="7">
    <source>
        <dbReference type="Proteomes" id="UP000068196"/>
    </source>
</evidence>
<organism evidence="6 7">
    <name type="scientific">Caldimicrobium thiodismutans</name>
    <dbReference type="NCBI Taxonomy" id="1653476"/>
    <lineage>
        <taxon>Bacteria</taxon>
        <taxon>Pseudomonadati</taxon>
        <taxon>Thermodesulfobacteriota</taxon>
        <taxon>Thermodesulfobacteria</taxon>
        <taxon>Thermodesulfobacteriales</taxon>
        <taxon>Thermodesulfobacteriaceae</taxon>
        <taxon>Caldimicrobium</taxon>
    </lineage>
</organism>
<dbReference type="PIRSF" id="PIRSF004505">
    <property type="entry name" value="MT_bac"/>
    <property type="match status" value="1"/>
</dbReference>
<evidence type="ECO:0000256" key="5">
    <source>
        <dbReference type="HAMAP-Rule" id="MF_00658"/>
    </source>
</evidence>
<comment type="subunit">
    <text evidence="5">Homodimer.</text>
</comment>
<evidence type="ECO:0000256" key="2">
    <source>
        <dbReference type="ARBA" id="ARBA00022679"/>
    </source>
</evidence>
<keyword evidence="5" id="KW-0698">rRNA processing</keyword>
<evidence type="ECO:0000313" key="6">
    <source>
        <dbReference type="EMBL" id="BAU23637.1"/>
    </source>
</evidence>
<dbReference type="HAMAP" id="MF_00658">
    <property type="entry name" value="23SrRNA_methyltr_H"/>
    <property type="match status" value="1"/>
</dbReference>
<dbReference type="PANTHER" id="PTHR33603:SF1">
    <property type="entry name" value="RIBOSOMAL RNA LARGE SUBUNIT METHYLTRANSFERASE H"/>
    <property type="match status" value="1"/>
</dbReference>
<keyword evidence="5" id="KW-0963">Cytoplasm</keyword>
<dbReference type="CDD" id="cd18081">
    <property type="entry name" value="RlmH-like"/>
    <property type="match status" value="1"/>
</dbReference>
<comment type="subcellular location">
    <subcellularLocation>
        <location evidence="5">Cytoplasm</location>
    </subcellularLocation>
</comment>
<dbReference type="EMBL" id="AP014945">
    <property type="protein sequence ID" value="BAU23637.1"/>
    <property type="molecule type" value="Genomic_DNA"/>
</dbReference>
<dbReference type="PANTHER" id="PTHR33603">
    <property type="entry name" value="METHYLTRANSFERASE"/>
    <property type="match status" value="1"/>
</dbReference>
<comment type="similarity">
    <text evidence="4 5">Belongs to the RNA methyltransferase RlmH family.</text>
</comment>
<dbReference type="RefSeq" id="WP_068514939.1">
    <property type="nucleotide sequence ID" value="NZ_AP014945.1"/>
</dbReference>
<keyword evidence="1 5" id="KW-0489">Methyltransferase</keyword>
<keyword evidence="7" id="KW-1185">Reference proteome</keyword>
<comment type="caution">
    <text evidence="5">Lacks conserved residue(s) required for the propagation of feature annotation.</text>
</comment>
<accession>A0A0U5BY03</accession>
<evidence type="ECO:0000256" key="3">
    <source>
        <dbReference type="ARBA" id="ARBA00022691"/>
    </source>
</evidence>
<name>A0A0U5BY03_9BACT</name>
<reference evidence="7" key="2">
    <citation type="journal article" date="2016" name="Int. J. Syst. Evol. Microbiol.">
        <title>Caldimicrobium thiodismutans sp. nov., a sulfur-disproportionating bacterium isolated from a hot spring.</title>
        <authorList>
            <person name="Kojima H."/>
            <person name="Umezawa K."/>
            <person name="Fukui M."/>
        </authorList>
    </citation>
    <scope>NUCLEOTIDE SEQUENCE [LARGE SCALE GENOMIC DNA]</scope>
    <source>
        <strain evidence="7">TF1</strain>
    </source>
</reference>
<evidence type="ECO:0000256" key="4">
    <source>
        <dbReference type="ARBA" id="ARBA00038303"/>
    </source>
</evidence>
<feature type="binding site" evidence="5">
    <location>
        <position position="70"/>
    </location>
    <ligand>
        <name>S-adenosyl-L-methionine</name>
        <dbReference type="ChEBI" id="CHEBI:59789"/>
    </ligand>
</feature>
<dbReference type="SUPFAM" id="SSF75217">
    <property type="entry name" value="alpha/beta knot"/>
    <property type="match status" value="1"/>
</dbReference>
<dbReference type="Proteomes" id="UP000068196">
    <property type="component" value="Chromosome"/>
</dbReference>
<comment type="function">
    <text evidence="5">Specifically methylates the pseudouridine at position 1915 (m3Psi1915) in 23S rRNA.</text>
</comment>
<dbReference type="InterPro" id="IPR029028">
    <property type="entry name" value="Alpha/beta_knot_MTases"/>
</dbReference>
<dbReference type="AlphaFoldDB" id="A0A0U5BY03"/>
<dbReference type="Gene3D" id="3.40.1280.10">
    <property type="match status" value="1"/>
</dbReference>
<dbReference type="GO" id="GO:0070038">
    <property type="term" value="F:rRNA (pseudouridine-N3-)-methyltransferase activity"/>
    <property type="evidence" value="ECO:0007669"/>
    <property type="project" value="UniProtKB-UniRule"/>
</dbReference>
<dbReference type="InterPro" id="IPR029026">
    <property type="entry name" value="tRNA_m1G_MTases_N"/>
</dbReference>
<feature type="binding site" evidence="5">
    <location>
        <position position="101"/>
    </location>
    <ligand>
        <name>S-adenosyl-L-methionine</name>
        <dbReference type="ChEBI" id="CHEBI:59789"/>
    </ligand>
</feature>
<dbReference type="STRING" id="1653476.THC_1269"/>
<dbReference type="KEGG" id="cthi:THC_1269"/>
<dbReference type="Pfam" id="PF02590">
    <property type="entry name" value="SPOUT_MTase"/>
    <property type="match status" value="1"/>
</dbReference>